<evidence type="ECO:0000256" key="1">
    <source>
        <dbReference type="ARBA" id="ARBA00012513"/>
    </source>
</evidence>
<protein>
    <recommendedName>
        <fullName evidence="1">non-specific serine/threonine protein kinase</fullName>
        <ecNumber evidence="1">2.7.11.1</ecNumber>
    </recommendedName>
</protein>
<evidence type="ECO:0000313" key="14">
    <source>
        <dbReference type="Proteomes" id="UP001237642"/>
    </source>
</evidence>
<proteinExistence type="predicted"/>
<dbReference type="InterPro" id="IPR008271">
    <property type="entry name" value="Ser/Thr_kinase_AS"/>
</dbReference>
<keyword evidence="8" id="KW-1015">Disulfide bond</keyword>
<accession>A0AAD8MLA4</accession>
<comment type="catalytic activity">
    <reaction evidence="11">
        <text>L-seryl-[protein] + ATP = O-phospho-L-seryl-[protein] + ADP + H(+)</text>
        <dbReference type="Rhea" id="RHEA:17989"/>
        <dbReference type="Rhea" id="RHEA-COMP:9863"/>
        <dbReference type="Rhea" id="RHEA-COMP:11604"/>
        <dbReference type="ChEBI" id="CHEBI:15378"/>
        <dbReference type="ChEBI" id="CHEBI:29999"/>
        <dbReference type="ChEBI" id="CHEBI:30616"/>
        <dbReference type="ChEBI" id="CHEBI:83421"/>
        <dbReference type="ChEBI" id="CHEBI:456216"/>
        <dbReference type="EC" id="2.7.11.1"/>
    </reaction>
</comment>
<evidence type="ECO:0000256" key="5">
    <source>
        <dbReference type="ARBA" id="ARBA00022741"/>
    </source>
</evidence>
<dbReference type="PANTHER" id="PTHR27002:SF932">
    <property type="entry name" value="RECEPTOR-LIKE SERINE_THREONINE-PROTEIN KINASE"/>
    <property type="match status" value="1"/>
</dbReference>
<keyword evidence="5" id="KW-0547">Nucleotide-binding</keyword>
<dbReference type="GO" id="GO:0005524">
    <property type="term" value="F:ATP binding"/>
    <property type="evidence" value="ECO:0007669"/>
    <property type="project" value="UniProtKB-KW"/>
</dbReference>
<dbReference type="FunFam" id="1.10.510.10:FF:001023">
    <property type="entry name" value="Os07g0541700 protein"/>
    <property type="match status" value="1"/>
</dbReference>
<dbReference type="InterPro" id="IPR000719">
    <property type="entry name" value="Prot_kinase_dom"/>
</dbReference>
<evidence type="ECO:0000256" key="10">
    <source>
        <dbReference type="ARBA" id="ARBA00047899"/>
    </source>
</evidence>
<organism evidence="13 14">
    <name type="scientific">Heracleum sosnowskyi</name>
    <dbReference type="NCBI Taxonomy" id="360622"/>
    <lineage>
        <taxon>Eukaryota</taxon>
        <taxon>Viridiplantae</taxon>
        <taxon>Streptophyta</taxon>
        <taxon>Embryophyta</taxon>
        <taxon>Tracheophyta</taxon>
        <taxon>Spermatophyta</taxon>
        <taxon>Magnoliopsida</taxon>
        <taxon>eudicotyledons</taxon>
        <taxon>Gunneridae</taxon>
        <taxon>Pentapetalae</taxon>
        <taxon>asterids</taxon>
        <taxon>campanulids</taxon>
        <taxon>Apiales</taxon>
        <taxon>Apiaceae</taxon>
        <taxon>Apioideae</taxon>
        <taxon>apioid superclade</taxon>
        <taxon>Tordylieae</taxon>
        <taxon>Tordyliinae</taxon>
        <taxon>Heracleum</taxon>
    </lineage>
</organism>
<dbReference type="Gene3D" id="3.30.200.20">
    <property type="entry name" value="Phosphorylase Kinase, domain 1"/>
    <property type="match status" value="1"/>
</dbReference>
<sequence length="324" mass="37416">MERTQNWTYGSFDPDVLSDDCDQFSERWEVGNCSEGCVWKTQFACENGSDVFVKYPGLKLPDTRTSWFDQNMELDECQWARSFCGNCSLRISSRKYQLWKIEQIEYRCHCDHLCIRNSSCTLSRLMYFCPRREGRGEKAKVVLIHSLGTVRQGNTKLFDFKIIANATGNFSQNNKLGEGGFGPVYKGTLNENQEIAVKRLSKTSRQGLDEFKNEVSCIAKLQHRNLVRLLGCCIEDEEMLLIYEYMPNKSLDSFIFAKVLSKKLDWPKRNNIINGTDKGLQYLHQDSRLRIIHRDLKAGNILLDHDMSLRLKSSSSRVNSDGRL</sequence>
<keyword evidence="7" id="KW-0067">ATP-binding</keyword>
<feature type="domain" description="Protein kinase" evidence="12">
    <location>
        <begin position="170"/>
        <end position="324"/>
    </location>
</feature>
<evidence type="ECO:0000256" key="4">
    <source>
        <dbReference type="ARBA" id="ARBA00022729"/>
    </source>
</evidence>
<comment type="catalytic activity">
    <reaction evidence="10">
        <text>L-threonyl-[protein] + ATP = O-phospho-L-threonyl-[protein] + ADP + H(+)</text>
        <dbReference type="Rhea" id="RHEA:46608"/>
        <dbReference type="Rhea" id="RHEA-COMP:11060"/>
        <dbReference type="Rhea" id="RHEA-COMP:11605"/>
        <dbReference type="ChEBI" id="CHEBI:15378"/>
        <dbReference type="ChEBI" id="CHEBI:30013"/>
        <dbReference type="ChEBI" id="CHEBI:30616"/>
        <dbReference type="ChEBI" id="CHEBI:61977"/>
        <dbReference type="ChEBI" id="CHEBI:456216"/>
        <dbReference type="EC" id="2.7.11.1"/>
    </reaction>
</comment>
<keyword evidence="2 13" id="KW-0723">Serine/threonine-protein kinase</keyword>
<dbReference type="Gene3D" id="1.10.510.10">
    <property type="entry name" value="Transferase(Phosphotransferase) domain 1"/>
    <property type="match status" value="1"/>
</dbReference>
<dbReference type="GO" id="GO:0004674">
    <property type="term" value="F:protein serine/threonine kinase activity"/>
    <property type="evidence" value="ECO:0007669"/>
    <property type="project" value="UniProtKB-KW"/>
</dbReference>
<comment type="caution">
    <text evidence="13">The sequence shown here is derived from an EMBL/GenBank/DDBJ whole genome shotgun (WGS) entry which is preliminary data.</text>
</comment>
<dbReference type="PROSITE" id="PS50011">
    <property type="entry name" value="PROTEIN_KINASE_DOM"/>
    <property type="match status" value="1"/>
</dbReference>
<dbReference type="PROSITE" id="PS00108">
    <property type="entry name" value="PROTEIN_KINASE_ST"/>
    <property type="match status" value="1"/>
</dbReference>
<evidence type="ECO:0000259" key="12">
    <source>
        <dbReference type="PROSITE" id="PS50011"/>
    </source>
</evidence>
<keyword evidence="4" id="KW-0732">Signal</keyword>
<evidence type="ECO:0000256" key="8">
    <source>
        <dbReference type="ARBA" id="ARBA00023157"/>
    </source>
</evidence>
<reference evidence="13" key="1">
    <citation type="submission" date="2023-02" db="EMBL/GenBank/DDBJ databases">
        <title>Genome of toxic invasive species Heracleum sosnowskyi carries increased number of genes despite the absence of recent whole-genome duplications.</title>
        <authorList>
            <person name="Schelkunov M."/>
            <person name="Shtratnikova V."/>
            <person name="Makarenko M."/>
            <person name="Klepikova A."/>
            <person name="Omelchenko D."/>
            <person name="Novikova G."/>
            <person name="Obukhova E."/>
            <person name="Bogdanov V."/>
            <person name="Penin A."/>
            <person name="Logacheva M."/>
        </authorList>
    </citation>
    <scope>NUCLEOTIDE SEQUENCE</scope>
    <source>
        <strain evidence="13">Hsosn_3</strain>
        <tissue evidence="13">Leaf</tissue>
    </source>
</reference>
<evidence type="ECO:0000256" key="9">
    <source>
        <dbReference type="ARBA" id="ARBA00023180"/>
    </source>
</evidence>
<dbReference type="EC" id="2.7.11.1" evidence="1"/>
<dbReference type="InterPro" id="IPR011009">
    <property type="entry name" value="Kinase-like_dom_sf"/>
</dbReference>
<keyword evidence="3" id="KW-0808">Transferase</keyword>
<evidence type="ECO:0000256" key="11">
    <source>
        <dbReference type="ARBA" id="ARBA00048679"/>
    </source>
</evidence>
<reference evidence="13" key="2">
    <citation type="submission" date="2023-05" db="EMBL/GenBank/DDBJ databases">
        <authorList>
            <person name="Schelkunov M.I."/>
        </authorList>
    </citation>
    <scope>NUCLEOTIDE SEQUENCE</scope>
    <source>
        <strain evidence="13">Hsosn_3</strain>
        <tissue evidence="13">Leaf</tissue>
    </source>
</reference>
<keyword evidence="9" id="KW-0325">Glycoprotein</keyword>
<dbReference type="Pfam" id="PF07714">
    <property type="entry name" value="PK_Tyr_Ser-Thr"/>
    <property type="match status" value="1"/>
</dbReference>
<evidence type="ECO:0000313" key="13">
    <source>
        <dbReference type="EMBL" id="KAK1376669.1"/>
    </source>
</evidence>
<evidence type="ECO:0000256" key="2">
    <source>
        <dbReference type="ARBA" id="ARBA00022527"/>
    </source>
</evidence>
<dbReference type="AlphaFoldDB" id="A0AAD8MLA4"/>
<dbReference type="Proteomes" id="UP001237642">
    <property type="component" value="Unassembled WGS sequence"/>
</dbReference>
<dbReference type="PANTHER" id="PTHR27002">
    <property type="entry name" value="RECEPTOR-LIKE SERINE/THREONINE-PROTEIN KINASE SD1-8"/>
    <property type="match status" value="1"/>
</dbReference>
<dbReference type="SUPFAM" id="SSF56112">
    <property type="entry name" value="Protein kinase-like (PK-like)"/>
    <property type="match status" value="1"/>
</dbReference>
<dbReference type="SMART" id="SM00220">
    <property type="entry name" value="S_TKc"/>
    <property type="match status" value="1"/>
</dbReference>
<dbReference type="EMBL" id="JAUIZM010000007">
    <property type="protein sequence ID" value="KAK1376669.1"/>
    <property type="molecule type" value="Genomic_DNA"/>
</dbReference>
<keyword evidence="6 13" id="KW-0418">Kinase</keyword>
<evidence type="ECO:0000256" key="7">
    <source>
        <dbReference type="ARBA" id="ARBA00022840"/>
    </source>
</evidence>
<dbReference type="Pfam" id="PF08276">
    <property type="entry name" value="PAN_2"/>
    <property type="match status" value="1"/>
</dbReference>
<gene>
    <name evidence="13" type="ORF">POM88_032862</name>
</gene>
<dbReference type="GO" id="GO:0005886">
    <property type="term" value="C:plasma membrane"/>
    <property type="evidence" value="ECO:0007669"/>
    <property type="project" value="TreeGrafter"/>
</dbReference>
<name>A0AAD8MLA4_9APIA</name>
<dbReference type="InterPro" id="IPR001245">
    <property type="entry name" value="Ser-Thr/Tyr_kinase_cat_dom"/>
</dbReference>
<evidence type="ECO:0000256" key="6">
    <source>
        <dbReference type="ARBA" id="ARBA00022777"/>
    </source>
</evidence>
<dbReference type="FunFam" id="3.30.200.20:FF:000195">
    <property type="entry name" value="G-type lectin S-receptor-like serine/threonine-protein kinase"/>
    <property type="match status" value="1"/>
</dbReference>
<keyword evidence="14" id="KW-1185">Reference proteome</keyword>
<evidence type="ECO:0000256" key="3">
    <source>
        <dbReference type="ARBA" id="ARBA00022679"/>
    </source>
</evidence>
<dbReference type="InterPro" id="IPR003609">
    <property type="entry name" value="Pan_app"/>
</dbReference>